<evidence type="ECO:0000256" key="1">
    <source>
        <dbReference type="SAM" id="MobiDB-lite"/>
    </source>
</evidence>
<gene>
    <name evidence="3" type="ORF">HNQ67_000907</name>
</gene>
<feature type="signal peptide" evidence="2">
    <location>
        <begin position="1"/>
        <end position="22"/>
    </location>
</feature>
<evidence type="ECO:0000256" key="2">
    <source>
        <dbReference type="SAM" id="SignalP"/>
    </source>
</evidence>
<name>A0A7W8HWV2_9CAUL</name>
<reference evidence="3 4" key="1">
    <citation type="submission" date="2020-08" db="EMBL/GenBank/DDBJ databases">
        <title>Genomic Encyclopedia of Type Strains, Phase IV (KMG-IV): sequencing the most valuable type-strain genomes for metagenomic binning, comparative biology and taxonomic classification.</title>
        <authorList>
            <person name="Goeker M."/>
        </authorList>
    </citation>
    <scope>NUCLEOTIDE SEQUENCE [LARGE SCALE GENOMIC DNA]</scope>
    <source>
        <strain evidence="3 4">DSM 25335</strain>
    </source>
</reference>
<dbReference type="RefSeq" id="WP_183252823.1">
    <property type="nucleotide sequence ID" value="NZ_BAAAFF010000006.1"/>
</dbReference>
<feature type="chain" id="PRO_5030849310" description="DUF4168 domain-containing protein" evidence="2">
    <location>
        <begin position="23"/>
        <end position="120"/>
    </location>
</feature>
<feature type="region of interest" description="Disordered" evidence="1">
    <location>
        <begin position="25"/>
        <end position="46"/>
    </location>
</feature>
<accession>A0A7W8HWV2</accession>
<dbReference type="Proteomes" id="UP000566663">
    <property type="component" value="Unassembled WGS sequence"/>
</dbReference>
<evidence type="ECO:0000313" key="3">
    <source>
        <dbReference type="EMBL" id="MBB5291393.1"/>
    </source>
</evidence>
<sequence>MRARTSLVITLAAALLAPPVIAQVPGGGGGPTSAQQASGGPIGRMTAGQESWRFESEAMRRANAMTTEEAEAEYGAERVELANRVQALINEGKCREARAMANAAGERQMALRIRQTCRSR</sequence>
<keyword evidence="4" id="KW-1185">Reference proteome</keyword>
<organism evidence="3 4">
    <name type="scientific">Brevundimonas basaltis</name>
    <dbReference type="NCBI Taxonomy" id="472166"/>
    <lineage>
        <taxon>Bacteria</taxon>
        <taxon>Pseudomonadati</taxon>
        <taxon>Pseudomonadota</taxon>
        <taxon>Alphaproteobacteria</taxon>
        <taxon>Caulobacterales</taxon>
        <taxon>Caulobacteraceae</taxon>
        <taxon>Brevundimonas</taxon>
    </lineage>
</organism>
<protein>
    <recommendedName>
        <fullName evidence="5">DUF4168 domain-containing protein</fullName>
    </recommendedName>
</protein>
<proteinExistence type="predicted"/>
<evidence type="ECO:0008006" key="5">
    <source>
        <dbReference type="Google" id="ProtNLM"/>
    </source>
</evidence>
<dbReference type="EMBL" id="JACHFZ010000002">
    <property type="protein sequence ID" value="MBB5291393.1"/>
    <property type="molecule type" value="Genomic_DNA"/>
</dbReference>
<evidence type="ECO:0000313" key="4">
    <source>
        <dbReference type="Proteomes" id="UP000566663"/>
    </source>
</evidence>
<comment type="caution">
    <text evidence="3">The sequence shown here is derived from an EMBL/GenBank/DDBJ whole genome shotgun (WGS) entry which is preliminary data.</text>
</comment>
<keyword evidence="2" id="KW-0732">Signal</keyword>
<dbReference type="AlphaFoldDB" id="A0A7W8HWV2"/>